<evidence type="ECO:0000313" key="2">
    <source>
        <dbReference type="EMBL" id="NEM90972.1"/>
    </source>
</evidence>
<sequence>MTVLSRLQRARRILAMLAAASAFAIAAVGGLAPPAPPTEDAILRAYSLAHAQEVAVADSATGTVVRRDGYTASPGYETLKEGGTNYDWANLILLYGGWPRSDVNVTVLLRWMRQENGPPNWWNRNNPLNNGYGSGGNAGTGSYPNLMVAAQKVAENLKRLGAFHPIVAALVASSSTSDIEHAIWASPWAASHYANGTHWAYFPVPIVKAPASAWG</sequence>
<protein>
    <submittedName>
        <fullName evidence="2">Uncharacterized protein</fullName>
    </submittedName>
</protein>
<reference evidence="2 3" key="1">
    <citation type="journal article" date="2014" name="Int. J. Syst. Evol. Microbiol.">
        <title>Description of Galbitalea soli gen. nov., sp. nov., and Frondihabitans sucicola sp. nov.</title>
        <authorList>
            <person name="Kim S.J."/>
            <person name="Lim J.M."/>
            <person name="Ahn J.H."/>
            <person name="Weon H.Y."/>
            <person name="Hamada M."/>
            <person name="Suzuki K."/>
            <person name="Ahn T.Y."/>
            <person name="Kwon S.W."/>
        </authorList>
    </citation>
    <scope>NUCLEOTIDE SEQUENCE [LARGE SCALE GENOMIC DNA]</scope>
    <source>
        <strain evidence="2 3">NBRC 108727</strain>
    </source>
</reference>
<feature type="chain" id="PRO_5029000561" evidence="1">
    <location>
        <begin position="27"/>
        <end position="215"/>
    </location>
</feature>
<evidence type="ECO:0000313" key="3">
    <source>
        <dbReference type="Proteomes" id="UP000479756"/>
    </source>
</evidence>
<feature type="signal peptide" evidence="1">
    <location>
        <begin position="1"/>
        <end position="26"/>
    </location>
</feature>
<comment type="caution">
    <text evidence="2">The sequence shown here is derived from an EMBL/GenBank/DDBJ whole genome shotgun (WGS) entry which is preliminary data.</text>
</comment>
<dbReference type="AlphaFoldDB" id="A0A7C9PMJ8"/>
<gene>
    <name evidence="2" type="ORF">G3T37_06340</name>
</gene>
<organism evidence="2 3">
    <name type="scientific">Galbitalea soli</name>
    <dbReference type="NCBI Taxonomy" id="1268042"/>
    <lineage>
        <taxon>Bacteria</taxon>
        <taxon>Bacillati</taxon>
        <taxon>Actinomycetota</taxon>
        <taxon>Actinomycetes</taxon>
        <taxon>Micrococcales</taxon>
        <taxon>Microbacteriaceae</taxon>
        <taxon>Galbitalea</taxon>
    </lineage>
</organism>
<keyword evidence="3" id="KW-1185">Reference proteome</keyword>
<dbReference type="EMBL" id="JAAGWZ010000002">
    <property type="protein sequence ID" value="NEM90972.1"/>
    <property type="molecule type" value="Genomic_DNA"/>
</dbReference>
<accession>A0A7C9PMJ8</accession>
<evidence type="ECO:0000256" key="1">
    <source>
        <dbReference type="SAM" id="SignalP"/>
    </source>
</evidence>
<name>A0A7C9PMJ8_9MICO</name>
<dbReference type="RefSeq" id="WP_163472669.1">
    <property type="nucleotide sequence ID" value="NZ_JAAGWZ010000002.1"/>
</dbReference>
<keyword evidence="1" id="KW-0732">Signal</keyword>
<proteinExistence type="predicted"/>
<dbReference type="Proteomes" id="UP000479756">
    <property type="component" value="Unassembled WGS sequence"/>
</dbReference>